<dbReference type="SUPFAM" id="SSF55811">
    <property type="entry name" value="Nudix"/>
    <property type="match status" value="1"/>
</dbReference>
<dbReference type="GO" id="GO:0016787">
    <property type="term" value="F:hydrolase activity"/>
    <property type="evidence" value="ECO:0007669"/>
    <property type="project" value="UniProtKB-KW"/>
</dbReference>
<dbReference type="InterPro" id="IPR020084">
    <property type="entry name" value="NUDIX_hydrolase_CS"/>
</dbReference>
<evidence type="ECO:0000256" key="1">
    <source>
        <dbReference type="ARBA" id="ARBA00022801"/>
    </source>
</evidence>
<evidence type="ECO:0000313" key="3">
    <source>
        <dbReference type="EMBL" id="OGM92354.1"/>
    </source>
</evidence>
<dbReference type="InterPro" id="IPR015797">
    <property type="entry name" value="NUDIX_hydrolase-like_dom_sf"/>
</dbReference>
<dbReference type="Gene3D" id="3.90.79.10">
    <property type="entry name" value="Nucleoside Triphosphate Pyrophosphohydrolase"/>
    <property type="match status" value="1"/>
</dbReference>
<dbReference type="Proteomes" id="UP000177029">
    <property type="component" value="Unassembled WGS sequence"/>
</dbReference>
<protein>
    <recommendedName>
        <fullName evidence="2">Nudix hydrolase domain-containing protein</fullName>
    </recommendedName>
</protein>
<proteinExistence type="predicted"/>
<evidence type="ECO:0000259" key="2">
    <source>
        <dbReference type="PROSITE" id="PS51462"/>
    </source>
</evidence>
<feature type="domain" description="Nudix hydrolase" evidence="2">
    <location>
        <begin position="71"/>
        <end position="210"/>
    </location>
</feature>
<sequence length="225" mass="25508">MDTIYGLPIIKYEDLEQSLSELGILRKKIRIRKKPEEIDKTVLDPNIQEQFKYAPQIEVIQYESDPNLWFVSRQTNWVRVCVPLPDNYVLLTAEFLAGINDIMIGFCGGCIDEGETPESCAIREVREESGLILATVVPLASKGLPISGRKSSELVFPFWGIPSLNTSGEIQRVNPTPDREEGIKPFLMSFTDYWKFIENPTMLHSTASRDCAYATFRKIGKISIT</sequence>
<gene>
    <name evidence="3" type="ORF">A2755_01135</name>
</gene>
<evidence type="ECO:0000313" key="4">
    <source>
        <dbReference type="Proteomes" id="UP000177029"/>
    </source>
</evidence>
<keyword evidence="1" id="KW-0378">Hydrolase</keyword>
<organism evidence="3 4">
    <name type="scientific">Candidatus Wolfebacteria bacterium RIFCSPHIGHO2_01_FULL_48_22</name>
    <dbReference type="NCBI Taxonomy" id="1802555"/>
    <lineage>
        <taxon>Bacteria</taxon>
        <taxon>Candidatus Wolfeibacteriota</taxon>
    </lineage>
</organism>
<reference evidence="3 4" key="1">
    <citation type="journal article" date="2016" name="Nat. Commun.">
        <title>Thousands of microbial genomes shed light on interconnected biogeochemical processes in an aquifer system.</title>
        <authorList>
            <person name="Anantharaman K."/>
            <person name="Brown C.T."/>
            <person name="Hug L.A."/>
            <person name="Sharon I."/>
            <person name="Castelle C.J."/>
            <person name="Probst A.J."/>
            <person name="Thomas B.C."/>
            <person name="Singh A."/>
            <person name="Wilkins M.J."/>
            <person name="Karaoz U."/>
            <person name="Brodie E.L."/>
            <person name="Williams K.H."/>
            <person name="Hubbard S.S."/>
            <person name="Banfield J.F."/>
        </authorList>
    </citation>
    <scope>NUCLEOTIDE SEQUENCE [LARGE SCALE GENOMIC DNA]</scope>
</reference>
<dbReference type="AlphaFoldDB" id="A0A1F8DUT1"/>
<dbReference type="InterPro" id="IPR000086">
    <property type="entry name" value="NUDIX_hydrolase_dom"/>
</dbReference>
<dbReference type="Pfam" id="PF00293">
    <property type="entry name" value="NUDIX"/>
    <property type="match status" value="1"/>
</dbReference>
<dbReference type="PROSITE" id="PS51462">
    <property type="entry name" value="NUDIX"/>
    <property type="match status" value="1"/>
</dbReference>
<comment type="caution">
    <text evidence="3">The sequence shown here is derived from an EMBL/GenBank/DDBJ whole genome shotgun (WGS) entry which is preliminary data.</text>
</comment>
<accession>A0A1F8DUT1</accession>
<name>A0A1F8DUT1_9BACT</name>
<dbReference type="EMBL" id="MGIP01000002">
    <property type="protein sequence ID" value="OGM92354.1"/>
    <property type="molecule type" value="Genomic_DNA"/>
</dbReference>
<dbReference type="PROSITE" id="PS00893">
    <property type="entry name" value="NUDIX_BOX"/>
    <property type="match status" value="1"/>
</dbReference>
<dbReference type="STRING" id="1802555.A2755_01135"/>